<dbReference type="AlphaFoldDB" id="A0A811L7Z6"/>
<gene>
    <name evidence="2" type="ORF">BOKJ2_LOCUS10197</name>
</gene>
<comment type="caution">
    <text evidence="2">The sequence shown here is derived from an EMBL/GenBank/DDBJ whole genome shotgun (WGS) entry which is preliminary data.</text>
</comment>
<dbReference type="Proteomes" id="UP000614601">
    <property type="component" value="Unassembled WGS sequence"/>
</dbReference>
<dbReference type="EMBL" id="CAJFDH010000005">
    <property type="protein sequence ID" value="CAD5223427.1"/>
    <property type="molecule type" value="Genomic_DNA"/>
</dbReference>
<protein>
    <recommendedName>
        <fullName evidence="4">Aftiphilin clathrin-binding box domain-containing protein</fullName>
    </recommendedName>
</protein>
<feature type="compositionally biased region" description="Acidic residues" evidence="1">
    <location>
        <begin position="37"/>
        <end position="57"/>
    </location>
</feature>
<accession>A0A811L7Z6</accession>
<name>A0A811L7Z6_9BILA</name>
<dbReference type="Proteomes" id="UP000783686">
    <property type="component" value="Unassembled WGS sequence"/>
</dbReference>
<evidence type="ECO:0008006" key="4">
    <source>
        <dbReference type="Google" id="ProtNLM"/>
    </source>
</evidence>
<feature type="compositionally biased region" description="Basic and acidic residues" evidence="1">
    <location>
        <begin position="1"/>
        <end position="14"/>
    </location>
</feature>
<dbReference type="OrthoDB" id="5917212at2759"/>
<sequence>MVMKENEEIQRQDSTEIIDEPQSKEVVEPETSNGVVVDEDDFDDDEFGDFESADVDEVDKSPQLSKQSSIDAAYFPTLEQIMKDENFWVTEGIGGNEEYETSDLASLLDVNVENEESASVSLWKLLYVIEETNALKFRWPNSKVSSFFLDSIDVFEPNLTDVKSTEDGAVSTTSDAVSNLNCDFFQNSPVKHNGKSLLDDDLAAWGLDSSTESTKTQNGNNNGINGAISYLSVESLSSEAKTFLGRLPNLHFMLSDRVVKTKKR</sequence>
<evidence type="ECO:0000313" key="2">
    <source>
        <dbReference type="EMBL" id="CAD5223427.1"/>
    </source>
</evidence>
<feature type="region of interest" description="Disordered" evidence="1">
    <location>
        <begin position="1"/>
        <end position="62"/>
    </location>
</feature>
<organism evidence="2 3">
    <name type="scientific">Bursaphelenchus okinawaensis</name>
    <dbReference type="NCBI Taxonomy" id="465554"/>
    <lineage>
        <taxon>Eukaryota</taxon>
        <taxon>Metazoa</taxon>
        <taxon>Ecdysozoa</taxon>
        <taxon>Nematoda</taxon>
        <taxon>Chromadorea</taxon>
        <taxon>Rhabditida</taxon>
        <taxon>Tylenchina</taxon>
        <taxon>Tylenchomorpha</taxon>
        <taxon>Aphelenchoidea</taxon>
        <taxon>Aphelenchoididae</taxon>
        <taxon>Bursaphelenchus</taxon>
    </lineage>
</organism>
<evidence type="ECO:0000256" key="1">
    <source>
        <dbReference type="SAM" id="MobiDB-lite"/>
    </source>
</evidence>
<proteinExistence type="predicted"/>
<dbReference type="EMBL" id="CAJFCW020000005">
    <property type="protein sequence ID" value="CAG9117833.1"/>
    <property type="molecule type" value="Genomic_DNA"/>
</dbReference>
<evidence type="ECO:0000313" key="3">
    <source>
        <dbReference type="Proteomes" id="UP000614601"/>
    </source>
</evidence>
<keyword evidence="3" id="KW-1185">Reference proteome</keyword>
<reference evidence="2" key="1">
    <citation type="submission" date="2020-09" db="EMBL/GenBank/DDBJ databases">
        <authorList>
            <person name="Kikuchi T."/>
        </authorList>
    </citation>
    <scope>NUCLEOTIDE SEQUENCE</scope>
    <source>
        <strain evidence="2">SH1</strain>
    </source>
</reference>